<dbReference type="PROSITE" id="PS50931">
    <property type="entry name" value="HTH_LYSR"/>
    <property type="match status" value="1"/>
</dbReference>
<protein>
    <submittedName>
        <fullName evidence="6">ArgP/LysG family DNA-binding transcriptional regulator</fullName>
    </submittedName>
</protein>
<comment type="caution">
    <text evidence="6">The sequence shown here is derived from an EMBL/GenBank/DDBJ whole genome shotgun (WGS) entry which is preliminary data.</text>
</comment>
<gene>
    <name evidence="6" type="ORF">EDL96_10365</name>
</gene>
<dbReference type="GO" id="GO:0003700">
    <property type="term" value="F:DNA-binding transcription factor activity"/>
    <property type="evidence" value="ECO:0007669"/>
    <property type="project" value="InterPro"/>
</dbReference>
<dbReference type="PRINTS" id="PR00039">
    <property type="entry name" value="HTHLYSR"/>
</dbReference>
<dbReference type="InterPro" id="IPR000847">
    <property type="entry name" value="LysR_HTH_N"/>
</dbReference>
<proteinExistence type="inferred from homology"/>
<keyword evidence="4" id="KW-0804">Transcription</keyword>
<dbReference type="AlphaFoldDB" id="A0A3N4A9M4"/>
<dbReference type="Pfam" id="PF00126">
    <property type="entry name" value="HTH_1"/>
    <property type="match status" value="1"/>
</dbReference>
<keyword evidence="3 6" id="KW-0238">DNA-binding</keyword>
<dbReference type="PANTHER" id="PTHR30579:SF2">
    <property type="entry name" value="HTH-TYPE TRANSCRIPTIONAL REGULATOR ARGP"/>
    <property type="match status" value="1"/>
</dbReference>
<dbReference type="EMBL" id="RKMF01000013">
    <property type="protein sequence ID" value="ROZ62313.1"/>
    <property type="molecule type" value="Genomic_DNA"/>
</dbReference>
<evidence type="ECO:0000256" key="3">
    <source>
        <dbReference type="ARBA" id="ARBA00023125"/>
    </source>
</evidence>
<name>A0A3N4A9M4_9MICC</name>
<evidence type="ECO:0000313" key="7">
    <source>
        <dbReference type="Proteomes" id="UP000270616"/>
    </source>
</evidence>
<reference evidence="6 7" key="1">
    <citation type="submission" date="2018-10" db="EMBL/GenBank/DDBJ databases">
        <title>Kocuria sp. M5W7-7, whole genome shotgun sequence.</title>
        <authorList>
            <person name="Tuo L."/>
        </authorList>
    </citation>
    <scope>NUCLEOTIDE SEQUENCE [LARGE SCALE GENOMIC DNA]</scope>
    <source>
        <strain evidence="6 7">M5W7-7</strain>
    </source>
</reference>
<evidence type="ECO:0000256" key="1">
    <source>
        <dbReference type="ARBA" id="ARBA00009437"/>
    </source>
</evidence>
<dbReference type="SUPFAM" id="SSF46785">
    <property type="entry name" value="Winged helix' DNA-binding domain"/>
    <property type="match status" value="1"/>
</dbReference>
<evidence type="ECO:0000259" key="5">
    <source>
        <dbReference type="PROSITE" id="PS50931"/>
    </source>
</evidence>
<dbReference type="PANTHER" id="PTHR30579">
    <property type="entry name" value="TRANSCRIPTIONAL REGULATOR"/>
    <property type="match status" value="1"/>
</dbReference>
<dbReference type="InterPro" id="IPR050176">
    <property type="entry name" value="LTTR"/>
</dbReference>
<dbReference type="Gene3D" id="1.10.10.10">
    <property type="entry name" value="Winged helix-like DNA-binding domain superfamily/Winged helix DNA-binding domain"/>
    <property type="match status" value="1"/>
</dbReference>
<dbReference type="SUPFAM" id="SSF53850">
    <property type="entry name" value="Periplasmic binding protein-like II"/>
    <property type="match status" value="1"/>
</dbReference>
<feature type="domain" description="HTH lysR-type" evidence="5">
    <location>
        <begin position="1"/>
        <end position="57"/>
    </location>
</feature>
<evidence type="ECO:0000313" key="6">
    <source>
        <dbReference type="EMBL" id="ROZ62313.1"/>
    </source>
</evidence>
<accession>A0A3N4A9M4</accession>
<dbReference type="InterPro" id="IPR036388">
    <property type="entry name" value="WH-like_DNA-bd_sf"/>
</dbReference>
<organism evidence="6 7">
    <name type="scientific">Kocuria soli</name>
    <dbReference type="NCBI Taxonomy" id="2485125"/>
    <lineage>
        <taxon>Bacteria</taxon>
        <taxon>Bacillati</taxon>
        <taxon>Actinomycetota</taxon>
        <taxon>Actinomycetes</taxon>
        <taxon>Micrococcales</taxon>
        <taxon>Micrococcaceae</taxon>
        <taxon>Kocuria</taxon>
    </lineage>
</organism>
<dbReference type="GO" id="GO:0003677">
    <property type="term" value="F:DNA binding"/>
    <property type="evidence" value="ECO:0007669"/>
    <property type="project" value="UniProtKB-KW"/>
</dbReference>
<dbReference type="Gene3D" id="3.40.190.290">
    <property type="match status" value="1"/>
</dbReference>
<sequence>MDIEQLRTLVTVVDEGTFDRAAARLHVSAPAVSQRIKALETQTGHVLVQRVVPVRLTEPGTEVLRLARQVLALHNDAMEHLGLGGDPNGPGAATGRRQLPVAVNADSLATWFRPVLAEVGSAVVAPGQVPVTVRLSVEDQDHSLALLQAGTVAAAVTTSERTVTGCRSIALGEMVYEPCLSATLLDRLTDQADGRGGDKGSTDSALDLSVVPVVVFNDKDDLQHHQLRRVQADGAAPEHRVPSSEAFIRAVADGLGWGMVPRLQMARSPFAAVTEDFARVPGLEDDTVTLFLQRWKTPLPALDRLEASVRKYADMYL</sequence>
<evidence type="ECO:0000256" key="4">
    <source>
        <dbReference type="ARBA" id="ARBA00023163"/>
    </source>
</evidence>
<dbReference type="InterPro" id="IPR036390">
    <property type="entry name" value="WH_DNA-bd_sf"/>
</dbReference>
<dbReference type="Proteomes" id="UP000270616">
    <property type="component" value="Unassembled WGS sequence"/>
</dbReference>
<dbReference type="OrthoDB" id="3252676at2"/>
<evidence type="ECO:0000256" key="2">
    <source>
        <dbReference type="ARBA" id="ARBA00023015"/>
    </source>
</evidence>
<keyword evidence="2" id="KW-0805">Transcription regulation</keyword>
<dbReference type="RefSeq" id="WP_123825822.1">
    <property type="nucleotide sequence ID" value="NZ_RKMF01000013.1"/>
</dbReference>
<dbReference type="NCBIfam" id="NF002964">
    <property type="entry name" value="PRK03635.1"/>
    <property type="match status" value="1"/>
</dbReference>
<keyword evidence="7" id="KW-1185">Reference proteome</keyword>
<comment type="similarity">
    <text evidence="1">Belongs to the LysR transcriptional regulatory family.</text>
</comment>